<dbReference type="Proteomes" id="UP001285263">
    <property type="component" value="Unassembled WGS sequence"/>
</dbReference>
<keyword evidence="1" id="KW-0732">Signal</keyword>
<evidence type="ECO:0000313" key="3">
    <source>
        <dbReference type="Proteomes" id="UP001285263"/>
    </source>
</evidence>
<dbReference type="EMBL" id="JAXCLA010000006">
    <property type="protein sequence ID" value="MDY0746677.1"/>
    <property type="molecule type" value="Genomic_DNA"/>
</dbReference>
<feature type="chain" id="PRO_5046629890" evidence="1">
    <location>
        <begin position="20"/>
        <end position="162"/>
    </location>
</feature>
<keyword evidence="3" id="KW-1185">Reference proteome</keyword>
<reference evidence="2 3" key="1">
    <citation type="submission" date="2023-11" db="EMBL/GenBank/DDBJ databases">
        <title>Paucibacter sp. nov., isolated from fresh soil in Korea.</title>
        <authorList>
            <person name="Le N.T.T."/>
        </authorList>
    </citation>
    <scope>NUCLEOTIDE SEQUENCE [LARGE SCALE GENOMIC DNA]</scope>
    <source>
        <strain evidence="2 3">R3-3</strain>
    </source>
</reference>
<protein>
    <submittedName>
        <fullName evidence="2">Uncharacterized protein</fullName>
    </submittedName>
</protein>
<evidence type="ECO:0000256" key="1">
    <source>
        <dbReference type="SAM" id="SignalP"/>
    </source>
</evidence>
<name>A0ABU5DK49_9BURK</name>
<evidence type="ECO:0000313" key="2">
    <source>
        <dbReference type="EMBL" id="MDY0746677.1"/>
    </source>
</evidence>
<comment type="caution">
    <text evidence="2">The sequence shown here is derived from an EMBL/GenBank/DDBJ whole genome shotgun (WGS) entry which is preliminary data.</text>
</comment>
<organism evidence="2 3">
    <name type="scientific">Roseateles agri</name>
    <dbReference type="NCBI Taxonomy" id="3098619"/>
    <lineage>
        <taxon>Bacteria</taxon>
        <taxon>Pseudomonadati</taxon>
        <taxon>Pseudomonadota</taxon>
        <taxon>Betaproteobacteria</taxon>
        <taxon>Burkholderiales</taxon>
        <taxon>Sphaerotilaceae</taxon>
        <taxon>Roseateles</taxon>
    </lineage>
</organism>
<feature type="signal peptide" evidence="1">
    <location>
        <begin position="1"/>
        <end position="19"/>
    </location>
</feature>
<proteinExistence type="predicted"/>
<accession>A0ABU5DK49</accession>
<gene>
    <name evidence="2" type="ORF">SNE35_19345</name>
</gene>
<sequence length="162" mass="18151">MNHVLAALAAFSICFNAFGQSVLVEAVHCIDGRFGMKLPKDAREIRTMAPLIRETVSEVERWEGYTATRRILYFDGLELGIVDFSNDPSRLMLTYAEVSSPRWNRLLPFKIRQPVSIARHLFGDYAKNDPNLIEVYASESDSVQVHASGGSVVSVSYRCYSG</sequence>
<dbReference type="RefSeq" id="WP_320424622.1">
    <property type="nucleotide sequence ID" value="NZ_JAXCLA010000006.1"/>
</dbReference>